<evidence type="ECO:0000259" key="4">
    <source>
        <dbReference type="PROSITE" id="PS50011"/>
    </source>
</evidence>
<dbReference type="Gene3D" id="3.30.200.20">
    <property type="entry name" value="Phosphorylase Kinase, domain 1"/>
    <property type="match status" value="1"/>
</dbReference>
<dbReference type="InterPro" id="IPR011009">
    <property type="entry name" value="Kinase-like_dom_sf"/>
</dbReference>
<keyword evidence="2" id="KW-0812">Transmembrane</keyword>
<evidence type="ECO:0000256" key="1">
    <source>
        <dbReference type="SAM" id="MobiDB-lite"/>
    </source>
</evidence>
<keyword evidence="7" id="KW-1185">Reference proteome</keyword>
<dbReference type="GO" id="GO:0005524">
    <property type="term" value="F:ATP binding"/>
    <property type="evidence" value="ECO:0007669"/>
    <property type="project" value="InterPro"/>
</dbReference>
<reference evidence="6 7" key="1">
    <citation type="submission" date="2019-03" db="EMBL/GenBank/DDBJ databases">
        <authorList>
            <person name="Gaulin E."/>
            <person name="Dumas B."/>
        </authorList>
    </citation>
    <scope>NUCLEOTIDE SEQUENCE [LARGE SCALE GENOMIC DNA]</scope>
    <source>
        <strain evidence="6">CBS 568.67</strain>
    </source>
</reference>
<dbReference type="InterPro" id="IPR051681">
    <property type="entry name" value="Ser/Thr_Kinases-Pseudokinases"/>
</dbReference>
<proteinExistence type="predicted"/>
<sequence length="1124" mass="124642">MKSLSWSRQAVRRLLSGLLLLQLPLLSWAADKQWGRLFTNASFQGDAFPIDINTTALGLATSFGSFERLAFNNNVVLVLTPRHGGQPLYLRDTNEALPPNDIGSLAVVPFNATDAAVTLFSNKTNHGTMWQYFKPVKVPQLVTNETIGSIWILQQDLVVAVYTEPSYKGTRRFVISNCAQFNTSLFGGSIHSYQVMTREAMYAVVRRESKPTEVVLWTDRTFRNIPRGAGLDHSKDPFATYIQVQAGQGHVMGHLYAQAIMLDIPPGLAVATFWSMSFTQPSLVYTTSQVLQWMSSFRVLEASQAPQWNVVSSAVRLSTLKHDLDVKADEMLESTLIANFFELEHGFTRMSVPPGLQVVGYADMGLRGQRRIFPTGTYSYLDTFDQDVPFTLLTMQSFNVLRDTDDATPISPPASDRPPVVCSSWIPQGQRYMNTRFYADVDYPALAGLRCDTLTIPRGLAVVAFDRPWFLGRSRRLVPDPVTGYVRPNDGRPSFQFYSLQVVFMSGDSPSLPSSQVYATDQKFYSFPFPSDNPAMVVNAFGFTLHFDTVPVEAALVLYDKYNFEGNRTIVLRQPVGRSHTWIAKSYQFVSPNDVDRAPQPYVGCYPADFGINVEPIFMTAGEAISSLIYPWNHNIARVSVPNGLVVVVHSNSHFQGECAAWTSDTVLDGFWNASVQSLQVWNATVNRTWCLAPPVETTAMPPPKTSHRRPTTSPRASSLDDDNDQSIFNVSSTPIPTTAYLANEPFVANESTPTPKARTPSLTPMTGALEPPHNDATEAPQDRQKVSTSRHGLTMAVVIICSVVVVALLAVVIPWQRFRDETVYTTSVAQAYSTIQWHDLDLLRLDSPPLPLAHLLATGASGRIFLGTFLDQPVAIKTFLVPKPTPADVQALINEINLVGRLKNPFIVTLEGAAWSHPTNLQAVMEYMNLGDLRCYLASTTSDSFDWQVKLKCAHSVAEGLFYLHSQQLIHRDLKSRNVLLDSTKGAKLADFGSAKDAVYGDTLTAAVGTFRWMAPEMLLFQGYSNAVDIFSLGVILSELTTHQVPYSNQVDVNGRELSDEAIVRRVIHENLRPAFDPNCPVWFRTLGLSCMALNPDERPSATKVMYMLKLHLPDTVGSPDAS</sequence>
<evidence type="ECO:0000313" key="7">
    <source>
        <dbReference type="Proteomes" id="UP000332933"/>
    </source>
</evidence>
<keyword evidence="3" id="KW-0732">Signal</keyword>
<name>A0A485LQW4_9STRA</name>
<feature type="region of interest" description="Disordered" evidence="1">
    <location>
        <begin position="696"/>
        <end position="727"/>
    </location>
</feature>
<gene>
    <name evidence="6" type="primary">Aste57867_24536</name>
    <name evidence="5" type="ORF">As57867_024459</name>
    <name evidence="6" type="ORF">ASTE57867_24536</name>
</gene>
<dbReference type="Proteomes" id="UP000332933">
    <property type="component" value="Unassembled WGS sequence"/>
</dbReference>
<evidence type="ECO:0000256" key="2">
    <source>
        <dbReference type="SAM" id="Phobius"/>
    </source>
</evidence>
<dbReference type="PROSITE" id="PS50011">
    <property type="entry name" value="PROTEIN_KINASE_DOM"/>
    <property type="match status" value="1"/>
</dbReference>
<feature type="chain" id="PRO_5033437779" evidence="3">
    <location>
        <begin position="30"/>
        <end position="1124"/>
    </location>
</feature>
<evidence type="ECO:0000313" key="5">
    <source>
        <dbReference type="EMBL" id="KAF0683412.1"/>
    </source>
</evidence>
<dbReference type="GO" id="GO:0004674">
    <property type="term" value="F:protein serine/threonine kinase activity"/>
    <property type="evidence" value="ECO:0007669"/>
    <property type="project" value="TreeGrafter"/>
</dbReference>
<dbReference type="EMBL" id="VJMH01007405">
    <property type="protein sequence ID" value="KAF0683412.1"/>
    <property type="molecule type" value="Genomic_DNA"/>
</dbReference>
<dbReference type="EMBL" id="CAADRA010007431">
    <property type="protein sequence ID" value="VFU01175.1"/>
    <property type="molecule type" value="Genomic_DNA"/>
</dbReference>
<dbReference type="PANTHER" id="PTHR44329:SF214">
    <property type="entry name" value="PROTEIN KINASE DOMAIN-CONTAINING PROTEIN"/>
    <property type="match status" value="1"/>
</dbReference>
<keyword evidence="2" id="KW-1133">Transmembrane helix</keyword>
<evidence type="ECO:0000313" key="6">
    <source>
        <dbReference type="EMBL" id="VFU01175.1"/>
    </source>
</evidence>
<accession>A0A485LQW4</accession>
<keyword evidence="2" id="KW-0472">Membrane</keyword>
<evidence type="ECO:0000256" key="3">
    <source>
        <dbReference type="SAM" id="SignalP"/>
    </source>
</evidence>
<dbReference type="PROSITE" id="PS00108">
    <property type="entry name" value="PROTEIN_KINASE_ST"/>
    <property type="match status" value="1"/>
</dbReference>
<feature type="domain" description="Protein kinase" evidence="4">
    <location>
        <begin position="851"/>
        <end position="1112"/>
    </location>
</feature>
<dbReference type="PANTHER" id="PTHR44329">
    <property type="entry name" value="SERINE/THREONINE-PROTEIN KINASE TNNI3K-RELATED"/>
    <property type="match status" value="1"/>
</dbReference>
<feature type="compositionally biased region" description="Basic and acidic residues" evidence="1">
    <location>
        <begin position="773"/>
        <end position="782"/>
    </location>
</feature>
<feature type="signal peptide" evidence="3">
    <location>
        <begin position="1"/>
        <end position="29"/>
    </location>
</feature>
<organism evidence="6 7">
    <name type="scientific">Aphanomyces stellatus</name>
    <dbReference type="NCBI Taxonomy" id="120398"/>
    <lineage>
        <taxon>Eukaryota</taxon>
        <taxon>Sar</taxon>
        <taxon>Stramenopiles</taxon>
        <taxon>Oomycota</taxon>
        <taxon>Saprolegniomycetes</taxon>
        <taxon>Saprolegniales</taxon>
        <taxon>Verrucalvaceae</taxon>
        <taxon>Aphanomyces</taxon>
    </lineage>
</organism>
<protein>
    <submittedName>
        <fullName evidence="6">Aste57867_24536 protein</fullName>
    </submittedName>
</protein>
<feature type="compositionally biased region" description="Polar residues" evidence="1">
    <location>
        <begin position="750"/>
        <end position="765"/>
    </location>
</feature>
<dbReference type="InterPro" id="IPR008271">
    <property type="entry name" value="Ser/Thr_kinase_AS"/>
</dbReference>
<dbReference type="SMART" id="SM00220">
    <property type="entry name" value="S_TKc"/>
    <property type="match status" value="1"/>
</dbReference>
<feature type="transmembrane region" description="Helical" evidence="2">
    <location>
        <begin position="794"/>
        <end position="814"/>
    </location>
</feature>
<dbReference type="InterPro" id="IPR000719">
    <property type="entry name" value="Prot_kinase_dom"/>
</dbReference>
<dbReference type="SUPFAM" id="SSF56112">
    <property type="entry name" value="Protein kinase-like (PK-like)"/>
    <property type="match status" value="1"/>
</dbReference>
<dbReference type="AlphaFoldDB" id="A0A485LQW4"/>
<dbReference type="Pfam" id="PF00069">
    <property type="entry name" value="Pkinase"/>
    <property type="match status" value="1"/>
</dbReference>
<dbReference type="PRINTS" id="PR00109">
    <property type="entry name" value="TYRKINASE"/>
</dbReference>
<dbReference type="InterPro" id="IPR001245">
    <property type="entry name" value="Ser-Thr/Tyr_kinase_cat_dom"/>
</dbReference>
<dbReference type="Gene3D" id="1.10.510.10">
    <property type="entry name" value="Transferase(Phosphotransferase) domain 1"/>
    <property type="match status" value="1"/>
</dbReference>
<reference evidence="5" key="2">
    <citation type="submission" date="2019-06" db="EMBL/GenBank/DDBJ databases">
        <title>Genomics analysis of Aphanomyces spp. identifies a new class of oomycete effector associated with host adaptation.</title>
        <authorList>
            <person name="Gaulin E."/>
        </authorList>
    </citation>
    <scope>NUCLEOTIDE SEQUENCE</scope>
    <source>
        <strain evidence="5">CBS 578.67</strain>
    </source>
</reference>
<feature type="region of interest" description="Disordered" evidence="1">
    <location>
        <begin position="750"/>
        <end position="782"/>
    </location>
</feature>